<protein>
    <recommendedName>
        <fullName evidence="3">4a-hydroxytetrahydrobiopterin dehydratase</fullName>
        <ecNumber evidence="3">4.2.1.96</ecNumber>
    </recommendedName>
    <alternativeName>
        <fullName evidence="5">4-alpha-hydroxy-tetrahydropterin dehydratase</fullName>
    </alternativeName>
</protein>
<keyword evidence="4" id="KW-0456">Lyase</keyword>
<evidence type="ECO:0000256" key="5">
    <source>
        <dbReference type="ARBA" id="ARBA00030497"/>
    </source>
</evidence>
<name>A0A4P9YJ79_ROZAC</name>
<comment type="catalytic activity">
    <reaction evidence="1">
        <text>(4aS,6R)-4a-hydroxy-L-erythro-5,6,7,8-tetrahydrobiopterin = (6R)-L-erythro-6,7-dihydrobiopterin + H2O</text>
        <dbReference type="Rhea" id="RHEA:11920"/>
        <dbReference type="ChEBI" id="CHEBI:15377"/>
        <dbReference type="ChEBI" id="CHEBI:15642"/>
        <dbReference type="ChEBI" id="CHEBI:43120"/>
        <dbReference type="EC" id="4.2.1.96"/>
    </reaction>
</comment>
<gene>
    <name evidence="6" type="ORF">ROZALSC1DRAFT_13975</name>
</gene>
<reference evidence="7" key="1">
    <citation type="journal article" date="2018" name="Nat. Microbiol.">
        <title>Leveraging single-cell genomics to expand the fungal tree of life.</title>
        <authorList>
            <person name="Ahrendt S.R."/>
            <person name="Quandt C.A."/>
            <person name="Ciobanu D."/>
            <person name="Clum A."/>
            <person name="Salamov A."/>
            <person name="Andreopoulos B."/>
            <person name="Cheng J.F."/>
            <person name="Woyke T."/>
            <person name="Pelin A."/>
            <person name="Henrissat B."/>
            <person name="Reynolds N.K."/>
            <person name="Benny G.L."/>
            <person name="Smith M.E."/>
            <person name="James T.Y."/>
            <person name="Grigoriev I.V."/>
        </authorList>
    </citation>
    <scope>NUCLEOTIDE SEQUENCE [LARGE SCALE GENOMIC DNA]</scope>
    <source>
        <strain evidence="7">CSF55</strain>
    </source>
</reference>
<dbReference type="SUPFAM" id="SSF55248">
    <property type="entry name" value="PCD-like"/>
    <property type="match status" value="1"/>
</dbReference>
<accession>A0A4P9YJ79</accession>
<dbReference type="PANTHER" id="PTHR12599:SF0">
    <property type="entry name" value="PTERIN-4-ALPHA-CARBINOLAMINE DEHYDRATASE"/>
    <property type="match status" value="1"/>
</dbReference>
<dbReference type="Gene3D" id="3.30.1360.20">
    <property type="entry name" value="Transcriptional coactivator/pterin dehydratase"/>
    <property type="match status" value="1"/>
</dbReference>
<evidence type="ECO:0000313" key="6">
    <source>
        <dbReference type="EMBL" id="RKP19445.1"/>
    </source>
</evidence>
<evidence type="ECO:0000313" key="7">
    <source>
        <dbReference type="Proteomes" id="UP000281549"/>
    </source>
</evidence>
<organism evidence="6 7">
    <name type="scientific">Rozella allomycis (strain CSF55)</name>
    <dbReference type="NCBI Taxonomy" id="988480"/>
    <lineage>
        <taxon>Eukaryota</taxon>
        <taxon>Fungi</taxon>
        <taxon>Fungi incertae sedis</taxon>
        <taxon>Cryptomycota</taxon>
        <taxon>Cryptomycota incertae sedis</taxon>
        <taxon>Rozella</taxon>
    </lineage>
</organism>
<dbReference type="Proteomes" id="UP000281549">
    <property type="component" value="Unassembled WGS sequence"/>
</dbReference>
<comment type="similarity">
    <text evidence="2">Belongs to the pterin-4-alpha-carbinolamine dehydratase family.</text>
</comment>
<dbReference type="GO" id="GO:0008124">
    <property type="term" value="F:4-alpha-hydroxytetrahydrobiopterin dehydratase activity"/>
    <property type="evidence" value="ECO:0007669"/>
    <property type="project" value="UniProtKB-EC"/>
</dbReference>
<proteinExistence type="inferred from homology"/>
<evidence type="ECO:0000256" key="3">
    <source>
        <dbReference type="ARBA" id="ARBA00013252"/>
    </source>
</evidence>
<dbReference type="EC" id="4.2.1.96" evidence="3"/>
<evidence type="ECO:0000256" key="1">
    <source>
        <dbReference type="ARBA" id="ARBA00001554"/>
    </source>
</evidence>
<dbReference type="InterPro" id="IPR036428">
    <property type="entry name" value="PCD_sf"/>
</dbReference>
<dbReference type="EMBL" id="ML005221">
    <property type="protein sequence ID" value="RKP19445.1"/>
    <property type="molecule type" value="Genomic_DNA"/>
</dbReference>
<evidence type="ECO:0000256" key="4">
    <source>
        <dbReference type="ARBA" id="ARBA00023239"/>
    </source>
</evidence>
<evidence type="ECO:0000256" key="2">
    <source>
        <dbReference type="ARBA" id="ARBA00006472"/>
    </source>
</evidence>
<dbReference type="Pfam" id="PF01329">
    <property type="entry name" value="Pterin_4a"/>
    <property type="match status" value="1"/>
</dbReference>
<dbReference type="InterPro" id="IPR001533">
    <property type="entry name" value="Pterin_deHydtase"/>
</dbReference>
<dbReference type="AlphaFoldDB" id="A0A4P9YJ79"/>
<sequence length="93" mass="10913">MQKDEIAKLVSLGWKQLSNDKKLQKEFVFKNFVHAFKFMTLIAEKAEQVNHHPEWFNVDIVWTTHDAQQLTEKDITMAQLCDKLHAETVNSIN</sequence>
<dbReference type="PANTHER" id="PTHR12599">
    <property type="entry name" value="PTERIN-4-ALPHA-CARBINOLAMINE DEHYDRATASE"/>
    <property type="match status" value="1"/>
</dbReference>
<dbReference type="GO" id="GO:0006729">
    <property type="term" value="P:tetrahydrobiopterin biosynthetic process"/>
    <property type="evidence" value="ECO:0007669"/>
    <property type="project" value="InterPro"/>
</dbReference>